<evidence type="ECO:0000313" key="2">
    <source>
        <dbReference type="Proteomes" id="UP000789901"/>
    </source>
</evidence>
<sequence length="41" mass="4928">MKQSKLRLLLGNIDKENIVSELAEIYVKRQKKDTFHKRNIE</sequence>
<dbReference type="EMBL" id="CAJVQB010068019">
    <property type="protein sequence ID" value="CAG8842123.1"/>
    <property type="molecule type" value="Genomic_DNA"/>
</dbReference>
<evidence type="ECO:0000313" key="1">
    <source>
        <dbReference type="EMBL" id="CAG8842123.1"/>
    </source>
</evidence>
<gene>
    <name evidence="1" type="ORF">GMARGA_LOCUS35816</name>
</gene>
<organism evidence="1 2">
    <name type="scientific">Gigaspora margarita</name>
    <dbReference type="NCBI Taxonomy" id="4874"/>
    <lineage>
        <taxon>Eukaryota</taxon>
        <taxon>Fungi</taxon>
        <taxon>Fungi incertae sedis</taxon>
        <taxon>Mucoromycota</taxon>
        <taxon>Glomeromycotina</taxon>
        <taxon>Glomeromycetes</taxon>
        <taxon>Diversisporales</taxon>
        <taxon>Gigasporaceae</taxon>
        <taxon>Gigaspora</taxon>
    </lineage>
</organism>
<accession>A0ABN7WW48</accession>
<proteinExistence type="predicted"/>
<comment type="caution">
    <text evidence="1">The sequence shown here is derived from an EMBL/GenBank/DDBJ whole genome shotgun (WGS) entry which is preliminary data.</text>
</comment>
<name>A0ABN7WW48_GIGMA</name>
<reference evidence="1 2" key="1">
    <citation type="submission" date="2021-06" db="EMBL/GenBank/DDBJ databases">
        <authorList>
            <person name="Kallberg Y."/>
            <person name="Tangrot J."/>
            <person name="Rosling A."/>
        </authorList>
    </citation>
    <scope>NUCLEOTIDE SEQUENCE [LARGE SCALE GENOMIC DNA]</scope>
    <source>
        <strain evidence="1 2">120-4 pot B 10/14</strain>
    </source>
</reference>
<feature type="non-terminal residue" evidence="1">
    <location>
        <position position="41"/>
    </location>
</feature>
<protein>
    <submittedName>
        <fullName evidence="1">13709_t:CDS:1</fullName>
    </submittedName>
</protein>
<dbReference type="Proteomes" id="UP000789901">
    <property type="component" value="Unassembled WGS sequence"/>
</dbReference>
<keyword evidence="2" id="KW-1185">Reference proteome</keyword>